<feature type="compositionally biased region" description="Low complexity" evidence="1">
    <location>
        <begin position="808"/>
        <end position="822"/>
    </location>
</feature>
<feature type="compositionally biased region" description="Polar residues" evidence="1">
    <location>
        <begin position="56"/>
        <end position="72"/>
    </location>
</feature>
<feature type="compositionally biased region" description="Polar residues" evidence="1">
    <location>
        <begin position="107"/>
        <end position="125"/>
    </location>
</feature>
<proteinExistence type="predicted"/>
<sequence>MARPNVQVFHFDQKISKAKLKKYQEATERGMSCQQNGAPAASTVLPKKRSAPVDSSPPTRYPTNKVAETSNLPPRLKKARVKLNVGPPPPTADDTIAVSRPKRESSARTNYSANQNESKQKTALVSSSGLSSLPSTPLQTSTSKPKPTPPRATTGSDPSFAARFAAATHDSPGNRAKYDYGDFSSYYIMDEDDDAHKPKEQDPVPRAKQPQAIPSQVSATAAGAKAPTQPIVLPTNHTPPQAQPRPQSIPPLHTQQAQQVQQTSAPRRMSRSKPPQIPYQSHNLPPSTARLQQPDVPLVEIIDFERPRKEGITGAEESVKSMIIKLEHLSTSLLPLLGETKARAGAEGAAEASRIETPPAEPHVEPPAEPPVEHPAENALDGFLGLFEDDDDDSENESKATPSQESISSRLSSKLVKPASIDETLVDGIGFIERVFKAWAHQRAQQEFNIRFLQASHNQKKRYLSGTSRRGPGRPRKFDDVKGSSPGNSPPISISTNLADTREGVAIKAFEDVINSGCFQVNGILPVEFTHALHKVHSQIERLIDNFKPQEPAWRCLSYGAQISANRHRVQQWQNAQAFAQEQMAKFRMLTHQHTMERMGLSPSVPMTESQFRENAQMMHEYRTTMENAARYPQINQGHLNPAQPADMVNGTTVPHHPHASYSMLPPGGLSNCEPSHSNFGTVYPPTHSDCGPSQNHKDRPDHVVSRPVNGMTFSFPHYENPQAVRVFGEGAFPRPAATSGKEANRASMPTTPVMPKPQPPAVPRPRAISEVSNAGAKKNEVIVIENSSSPPRQTAAPPVVGFTPVNAATANTRARRTTGTGYSDAISSETMISKPRKATRRSAAAVEE</sequence>
<dbReference type="AlphaFoldDB" id="A0AAQ3R5I4"/>
<feature type="region of interest" description="Disordered" evidence="1">
    <location>
        <begin position="25"/>
        <end position="295"/>
    </location>
</feature>
<feature type="compositionally biased region" description="Low complexity" evidence="1">
    <location>
        <begin position="126"/>
        <end position="145"/>
    </location>
</feature>
<name>A0AAQ3R5I4_9PEZI</name>
<dbReference type="EMBL" id="CP138586">
    <property type="protein sequence ID" value="WPH02091.1"/>
    <property type="molecule type" value="Genomic_DNA"/>
</dbReference>
<dbReference type="Proteomes" id="UP001303373">
    <property type="component" value="Chromosome 7"/>
</dbReference>
<feature type="compositionally biased region" description="Low complexity" evidence="1">
    <location>
        <begin position="483"/>
        <end position="495"/>
    </location>
</feature>
<organism evidence="2 3">
    <name type="scientific">Acrodontium crateriforme</name>
    <dbReference type="NCBI Taxonomy" id="150365"/>
    <lineage>
        <taxon>Eukaryota</taxon>
        <taxon>Fungi</taxon>
        <taxon>Dikarya</taxon>
        <taxon>Ascomycota</taxon>
        <taxon>Pezizomycotina</taxon>
        <taxon>Dothideomycetes</taxon>
        <taxon>Dothideomycetidae</taxon>
        <taxon>Mycosphaerellales</taxon>
        <taxon>Teratosphaeriaceae</taxon>
        <taxon>Acrodontium</taxon>
    </lineage>
</organism>
<evidence type="ECO:0000313" key="3">
    <source>
        <dbReference type="Proteomes" id="UP001303373"/>
    </source>
</evidence>
<feature type="region of interest" description="Disordered" evidence="1">
    <location>
        <begin position="461"/>
        <end position="497"/>
    </location>
</feature>
<keyword evidence="3" id="KW-1185">Reference proteome</keyword>
<feature type="compositionally biased region" description="Basic and acidic residues" evidence="1">
    <location>
        <begin position="362"/>
        <end position="376"/>
    </location>
</feature>
<gene>
    <name evidence="2" type="ORF">R9X50_00494600</name>
</gene>
<accession>A0AAQ3R5I4</accession>
<feature type="region of interest" description="Disordered" evidence="1">
    <location>
        <begin position="808"/>
        <end position="849"/>
    </location>
</feature>
<evidence type="ECO:0000256" key="1">
    <source>
        <dbReference type="SAM" id="MobiDB-lite"/>
    </source>
</evidence>
<feature type="compositionally biased region" description="Basic and acidic residues" evidence="1">
    <location>
        <begin position="194"/>
        <end position="205"/>
    </location>
</feature>
<evidence type="ECO:0000313" key="2">
    <source>
        <dbReference type="EMBL" id="WPH02091.1"/>
    </source>
</evidence>
<feature type="region of interest" description="Disordered" evidence="1">
    <location>
        <begin position="344"/>
        <end position="413"/>
    </location>
</feature>
<reference evidence="2 3" key="1">
    <citation type="submission" date="2023-11" db="EMBL/GenBank/DDBJ databases">
        <title>An acidophilic fungus is an integral part of prey digestion in a carnivorous sundew plant.</title>
        <authorList>
            <person name="Tsai I.J."/>
        </authorList>
    </citation>
    <scope>NUCLEOTIDE SEQUENCE [LARGE SCALE GENOMIC DNA]</scope>
    <source>
        <strain evidence="2">169a</strain>
    </source>
</reference>
<feature type="region of interest" description="Disordered" evidence="1">
    <location>
        <begin position="737"/>
        <end position="767"/>
    </location>
</feature>
<feature type="compositionally biased region" description="Pro residues" evidence="1">
    <location>
        <begin position="753"/>
        <end position="764"/>
    </location>
</feature>
<protein>
    <submittedName>
        <fullName evidence="2">Uncharacterized protein</fullName>
    </submittedName>
</protein>
<feature type="compositionally biased region" description="Polar residues" evidence="1">
    <location>
        <begin position="278"/>
        <end position="291"/>
    </location>
</feature>
<feature type="compositionally biased region" description="Polar residues" evidence="1">
    <location>
        <begin position="399"/>
        <end position="412"/>
    </location>
</feature>